<evidence type="ECO:0000313" key="2">
    <source>
        <dbReference type="Proteomes" id="UP001400965"/>
    </source>
</evidence>
<dbReference type="RefSeq" id="WP_346042520.1">
    <property type="nucleotide sequence ID" value="NZ_BAAACP010000003.1"/>
</dbReference>
<proteinExistence type="predicted"/>
<dbReference type="EMBL" id="BAAACP010000003">
    <property type="protein sequence ID" value="GAA0862235.1"/>
    <property type="molecule type" value="Genomic_DNA"/>
</dbReference>
<accession>A0ABN1LZ47</accession>
<keyword evidence="2" id="KW-1185">Reference proteome</keyword>
<evidence type="ECO:0000313" key="1">
    <source>
        <dbReference type="EMBL" id="GAA0862235.1"/>
    </source>
</evidence>
<sequence>MYRVQLKYLDVNSKENPIIFDCQYFDFDSEKYNFKNVVMGNFIINKLEVNNEHIALIKIK</sequence>
<dbReference type="Proteomes" id="UP001400965">
    <property type="component" value="Unassembled WGS sequence"/>
</dbReference>
<organism evidence="1 2">
    <name type="scientific">Paraclostridium tenue</name>
    <dbReference type="NCBI Taxonomy" id="1737"/>
    <lineage>
        <taxon>Bacteria</taxon>
        <taxon>Bacillati</taxon>
        <taxon>Bacillota</taxon>
        <taxon>Clostridia</taxon>
        <taxon>Peptostreptococcales</taxon>
        <taxon>Peptostreptococcaceae</taxon>
        <taxon>Paraclostridium</taxon>
    </lineage>
</organism>
<comment type="caution">
    <text evidence="1">The sequence shown here is derived from an EMBL/GenBank/DDBJ whole genome shotgun (WGS) entry which is preliminary data.</text>
</comment>
<protein>
    <submittedName>
        <fullName evidence="1">Uncharacterized protein</fullName>
    </submittedName>
</protein>
<name>A0ABN1LZ47_9FIRM</name>
<gene>
    <name evidence="1" type="ORF">GCM10008917_06750</name>
</gene>
<reference evidence="1 2" key="1">
    <citation type="journal article" date="2019" name="Int. J. Syst. Evol. Microbiol.">
        <title>The Global Catalogue of Microorganisms (GCM) 10K type strain sequencing project: providing services to taxonomists for standard genome sequencing and annotation.</title>
        <authorList>
            <consortium name="The Broad Institute Genomics Platform"/>
            <consortium name="The Broad Institute Genome Sequencing Center for Infectious Disease"/>
            <person name="Wu L."/>
            <person name="Ma J."/>
        </authorList>
    </citation>
    <scope>NUCLEOTIDE SEQUENCE [LARGE SCALE GENOMIC DNA]</scope>
    <source>
        <strain evidence="1 2">JCM 6486</strain>
    </source>
</reference>